<dbReference type="GO" id="GO:0005737">
    <property type="term" value="C:cytoplasm"/>
    <property type="evidence" value="ECO:0007669"/>
    <property type="project" value="UniProtKB-SubCell"/>
</dbReference>
<dbReference type="EC" id="2.4.2.7" evidence="7 12"/>
<name>A0A1Y3U6S5_9ACTN</name>
<dbReference type="GO" id="GO:0002055">
    <property type="term" value="F:adenine binding"/>
    <property type="evidence" value="ECO:0007669"/>
    <property type="project" value="TreeGrafter"/>
</dbReference>
<reference evidence="15" key="1">
    <citation type="submission" date="2017-04" db="EMBL/GenBank/DDBJ databases">
        <title>Function of individual gut microbiota members based on whole genome sequencing of pure cultures obtained from chicken caecum.</title>
        <authorList>
            <person name="Medvecky M."/>
            <person name="Cejkova D."/>
            <person name="Polansky O."/>
            <person name="Karasova D."/>
            <person name="Kubasova T."/>
            <person name="Cizek A."/>
            <person name="Rychlik I."/>
        </authorList>
    </citation>
    <scope>NUCLEOTIDE SEQUENCE [LARGE SCALE GENOMIC DNA]</scope>
    <source>
        <strain evidence="15">An70</strain>
    </source>
</reference>
<dbReference type="NCBIfam" id="TIGR01090">
    <property type="entry name" value="apt"/>
    <property type="match status" value="1"/>
</dbReference>
<dbReference type="GO" id="GO:0006166">
    <property type="term" value="P:purine ribonucleoside salvage"/>
    <property type="evidence" value="ECO:0007669"/>
    <property type="project" value="UniProtKB-UniRule"/>
</dbReference>
<keyword evidence="8 12" id="KW-0963">Cytoplasm</keyword>
<dbReference type="CDD" id="cd06223">
    <property type="entry name" value="PRTases_typeI"/>
    <property type="match status" value="1"/>
</dbReference>
<dbReference type="PANTHER" id="PTHR32315">
    <property type="entry name" value="ADENINE PHOSPHORIBOSYLTRANSFERASE"/>
    <property type="match status" value="1"/>
</dbReference>
<evidence type="ECO:0000256" key="7">
    <source>
        <dbReference type="ARBA" id="ARBA00011893"/>
    </source>
</evidence>
<comment type="function">
    <text evidence="2 12">Catalyzes a salvage reaction resulting in the formation of AMP, that is energically less costly than de novo synthesis.</text>
</comment>
<dbReference type="Gene3D" id="3.40.50.2020">
    <property type="match status" value="1"/>
</dbReference>
<dbReference type="UniPathway" id="UPA00588">
    <property type="reaction ID" value="UER00646"/>
</dbReference>
<organism evidence="14 15">
    <name type="scientific">Enorma massiliensis</name>
    <dbReference type="NCBI Taxonomy" id="1472761"/>
    <lineage>
        <taxon>Bacteria</taxon>
        <taxon>Bacillati</taxon>
        <taxon>Actinomycetota</taxon>
        <taxon>Coriobacteriia</taxon>
        <taxon>Coriobacteriales</taxon>
        <taxon>Coriobacteriaceae</taxon>
        <taxon>Enorma</taxon>
    </lineage>
</organism>
<dbReference type="NCBIfam" id="NF002634">
    <property type="entry name" value="PRK02304.1-3"/>
    <property type="match status" value="1"/>
</dbReference>
<evidence type="ECO:0000313" key="14">
    <source>
        <dbReference type="EMBL" id="OUN44466.1"/>
    </source>
</evidence>
<feature type="domain" description="Phosphoribosyltransferase" evidence="13">
    <location>
        <begin position="42"/>
        <end position="156"/>
    </location>
</feature>
<evidence type="ECO:0000256" key="10">
    <source>
        <dbReference type="ARBA" id="ARBA00022679"/>
    </source>
</evidence>
<dbReference type="GO" id="GO:0006168">
    <property type="term" value="P:adenine salvage"/>
    <property type="evidence" value="ECO:0007669"/>
    <property type="project" value="InterPro"/>
</dbReference>
<comment type="caution">
    <text evidence="14">The sequence shown here is derived from an EMBL/GenBank/DDBJ whole genome shotgun (WGS) entry which is preliminary data.</text>
</comment>
<evidence type="ECO:0000256" key="1">
    <source>
        <dbReference type="ARBA" id="ARBA00000868"/>
    </source>
</evidence>
<dbReference type="NCBIfam" id="NF002636">
    <property type="entry name" value="PRK02304.1-5"/>
    <property type="match status" value="1"/>
</dbReference>
<comment type="pathway">
    <text evidence="4 12">Purine metabolism; AMP biosynthesis via salvage pathway; AMP from adenine: step 1/1.</text>
</comment>
<dbReference type="InterPro" id="IPR005764">
    <property type="entry name" value="Ade_phspho_trans"/>
</dbReference>
<keyword evidence="11 12" id="KW-0660">Purine salvage</keyword>
<proteinExistence type="inferred from homology"/>
<evidence type="ECO:0000259" key="13">
    <source>
        <dbReference type="Pfam" id="PF00156"/>
    </source>
</evidence>
<evidence type="ECO:0000256" key="2">
    <source>
        <dbReference type="ARBA" id="ARBA00003968"/>
    </source>
</evidence>
<evidence type="ECO:0000256" key="3">
    <source>
        <dbReference type="ARBA" id="ARBA00004496"/>
    </source>
</evidence>
<dbReference type="Pfam" id="PF00156">
    <property type="entry name" value="Pribosyltran"/>
    <property type="match status" value="1"/>
</dbReference>
<dbReference type="InterPro" id="IPR029057">
    <property type="entry name" value="PRTase-like"/>
</dbReference>
<evidence type="ECO:0000313" key="15">
    <source>
        <dbReference type="Proteomes" id="UP000196560"/>
    </source>
</evidence>
<evidence type="ECO:0000256" key="11">
    <source>
        <dbReference type="ARBA" id="ARBA00022726"/>
    </source>
</evidence>
<dbReference type="FunFam" id="3.40.50.2020:FF:000004">
    <property type="entry name" value="Adenine phosphoribosyltransferase"/>
    <property type="match status" value="1"/>
</dbReference>
<dbReference type="InterPro" id="IPR000836">
    <property type="entry name" value="PRTase_dom"/>
</dbReference>
<evidence type="ECO:0000256" key="9">
    <source>
        <dbReference type="ARBA" id="ARBA00022676"/>
    </source>
</evidence>
<dbReference type="eggNOG" id="COG0503">
    <property type="taxonomic scope" value="Bacteria"/>
</dbReference>
<keyword evidence="10 12" id="KW-0808">Transferase</keyword>
<dbReference type="GO" id="GO:0016208">
    <property type="term" value="F:AMP binding"/>
    <property type="evidence" value="ECO:0007669"/>
    <property type="project" value="TreeGrafter"/>
</dbReference>
<keyword evidence="15" id="KW-1185">Reference proteome</keyword>
<dbReference type="GO" id="GO:0003999">
    <property type="term" value="F:adenine phosphoribosyltransferase activity"/>
    <property type="evidence" value="ECO:0007669"/>
    <property type="project" value="UniProtKB-UniRule"/>
</dbReference>
<evidence type="ECO:0000256" key="5">
    <source>
        <dbReference type="ARBA" id="ARBA00008391"/>
    </source>
</evidence>
<dbReference type="Proteomes" id="UP000196560">
    <property type="component" value="Unassembled WGS sequence"/>
</dbReference>
<protein>
    <recommendedName>
        <fullName evidence="7 12">Adenine phosphoribosyltransferase</fullName>
        <shortName evidence="12">APRT</shortName>
        <ecNumber evidence="7 12">2.4.2.7</ecNumber>
    </recommendedName>
</protein>
<dbReference type="SUPFAM" id="SSF53271">
    <property type="entry name" value="PRTase-like"/>
    <property type="match status" value="1"/>
</dbReference>
<dbReference type="GO" id="GO:0044209">
    <property type="term" value="P:AMP salvage"/>
    <property type="evidence" value="ECO:0007669"/>
    <property type="project" value="UniProtKB-UniRule"/>
</dbReference>
<comment type="similarity">
    <text evidence="5 12">Belongs to the purine/pyrimidine phosphoribosyltransferase family.</text>
</comment>
<dbReference type="HAMAP" id="MF_00004">
    <property type="entry name" value="Aden_phosphoribosyltr"/>
    <property type="match status" value="1"/>
</dbReference>
<comment type="subcellular location">
    <subcellularLocation>
        <location evidence="3 12">Cytoplasm</location>
    </subcellularLocation>
</comment>
<keyword evidence="9 12" id="KW-0328">Glycosyltransferase</keyword>
<dbReference type="InterPro" id="IPR050054">
    <property type="entry name" value="UPRTase/APRTase"/>
</dbReference>
<evidence type="ECO:0000256" key="4">
    <source>
        <dbReference type="ARBA" id="ARBA00004659"/>
    </source>
</evidence>
<evidence type="ECO:0000256" key="8">
    <source>
        <dbReference type="ARBA" id="ARBA00022490"/>
    </source>
</evidence>
<sequence length="182" mass="19370">MPETAATDFDFESYITDIPDYPEPGVVFKDITPLFADANAMRQAITALADHFRGRGVTKVIGPEARGFMVGVPVALELGAGFIPARKPGKLPRETVSISYELEYGTDTLEIHADALEPGDRVLIIDDLVATGGTVAATGKLVQNMGAELIGYGCILELAFLNPRDALAASGDQELFSLVKVS</sequence>
<dbReference type="STRING" id="1118060.GCA_000311845_01003"/>
<accession>A0A1Y3U6S5</accession>
<gene>
    <name evidence="12" type="primary">apt</name>
    <name evidence="14" type="ORF">B5G21_00525</name>
</gene>
<evidence type="ECO:0000256" key="12">
    <source>
        <dbReference type="HAMAP-Rule" id="MF_00004"/>
    </source>
</evidence>
<dbReference type="EMBL" id="NFHO01000001">
    <property type="protein sequence ID" value="OUN44466.1"/>
    <property type="molecule type" value="Genomic_DNA"/>
</dbReference>
<comment type="catalytic activity">
    <reaction evidence="1 12">
        <text>AMP + diphosphate = 5-phospho-alpha-D-ribose 1-diphosphate + adenine</text>
        <dbReference type="Rhea" id="RHEA:16609"/>
        <dbReference type="ChEBI" id="CHEBI:16708"/>
        <dbReference type="ChEBI" id="CHEBI:33019"/>
        <dbReference type="ChEBI" id="CHEBI:58017"/>
        <dbReference type="ChEBI" id="CHEBI:456215"/>
        <dbReference type="EC" id="2.4.2.7"/>
    </reaction>
</comment>
<dbReference type="GeneID" id="98653250"/>
<dbReference type="AlphaFoldDB" id="A0A1Y3U6S5"/>
<dbReference type="PANTHER" id="PTHR32315:SF3">
    <property type="entry name" value="ADENINE PHOSPHORIBOSYLTRANSFERASE"/>
    <property type="match status" value="1"/>
</dbReference>
<evidence type="ECO:0000256" key="6">
    <source>
        <dbReference type="ARBA" id="ARBA00011738"/>
    </source>
</evidence>
<comment type="subunit">
    <text evidence="6 12">Homodimer.</text>
</comment>
<dbReference type="RefSeq" id="WP_019128308.1">
    <property type="nucleotide sequence ID" value="NZ_JACJME010000001.1"/>
</dbReference>